<protein>
    <submittedName>
        <fullName evidence="1">Uncharacterized protein</fullName>
    </submittedName>
</protein>
<dbReference type="EMBL" id="GBRH01272555">
    <property type="protein sequence ID" value="JAD25340.1"/>
    <property type="molecule type" value="Transcribed_RNA"/>
</dbReference>
<reference evidence="1" key="1">
    <citation type="submission" date="2014-09" db="EMBL/GenBank/DDBJ databases">
        <authorList>
            <person name="Magalhaes I.L.F."/>
            <person name="Oliveira U."/>
            <person name="Santos F.R."/>
            <person name="Vidigal T.H.D.A."/>
            <person name="Brescovit A.D."/>
            <person name="Santos A.J."/>
        </authorList>
    </citation>
    <scope>NUCLEOTIDE SEQUENCE</scope>
    <source>
        <tissue evidence="1">Shoot tissue taken approximately 20 cm above the soil surface</tissue>
    </source>
</reference>
<accession>A0A0A8YIL2</accession>
<proteinExistence type="predicted"/>
<dbReference type="AlphaFoldDB" id="A0A0A8YIL2"/>
<evidence type="ECO:0000313" key="1">
    <source>
        <dbReference type="EMBL" id="JAD25340.1"/>
    </source>
</evidence>
<name>A0A0A8YIL2_ARUDO</name>
<sequence length="91" mass="10364">MLHLSIYGHVLGGAVLDLLKMAKGIEELTMLIDTPMWQEMCEPRCLCRHHQSWTSEDLSLPLLKKEEFKGFTGSNSSVYVLELLFYFGKSA</sequence>
<organism evidence="1">
    <name type="scientific">Arundo donax</name>
    <name type="common">Giant reed</name>
    <name type="synonym">Donax arundinaceus</name>
    <dbReference type="NCBI Taxonomy" id="35708"/>
    <lineage>
        <taxon>Eukaryota</taxon>
        <taxon>Viridiplantae</taxon>
        <taxon>Streptophyta</taxon>
        <taxon>Embryophyta</taxon>
        <taxon>Tracheophyta</taxon>
        <taxon>Spermatophyta</taxon>
        <taxon>Magnoliopsida</taxon>
        <taxon>Liliopsida</taxon>
        <taxon>Poales</taxon>
        <taxon>Poaceae</taxon>
        <taxon>PACMAD clade</taxon>
        <taxon>Arundinoideae</taxon>
        <taxon>Arundineae</taxon>
        <taxon>Arundo</taxon>
    </lineage>
</organism>
<reference evidence="1" key="2">
    <citation type="journal article" date="2015" name="Data Brief">
        <title>Shoot transcriptome of the giant reed, Arundo donax.</title>
        <authorList>
            <person name="Barrero R.A."/>
            <person name="Guerrero F.D."/>
            <person name="Moolhuijzen P."/>
            <person name="Goolsby J.A."/>
            <person name="Tidwell J."/>
            <person name="Bellgard S.E."/>
            <person name="Bellgard M.I."/>
        </authorList>
    </citation>
    <scope>NUCLEOTIDE SEQUENCE</scope>
    <source>
        <tissue evidence="1">Shoot tissue taken approximately 20 cm above the soil surface</tissue>
    </source>
</reference>